<proteinExistence type="predicted"/>
<protein>
    <recommendedName>
        <fullName evidence="2">SPIN90/Ldb17 leucine-rich domain-containing protein</fullName>
    </recommendedName>
</protein>
<evidence type="ECO:0000313" key="3">
    <source>
        <dbReference type="EMBL" id="OAT02781.1"/>
    </source>
</evidence>
<feature type="compositionally biased region" description="Low complexity" evidence="1">
    <location>
        <begin position="431"/>
        <end position="444"/>
    </location>
</feature>
<name>A0ABX2W068_AJEDR</name>
<accession>A0ABX2W068</accession>
<feature type="domain" description="SPIN90/Ldb17 leucine-rich" evidence="2">
    <location>
        <begin position="216"/>
        <end position="360"/>
    </location>
</feature>
<reference evidence="4" key="1">
    <citation type="journal article" date="2015" name="PLoS Genet.">
        <title>The dynamic genome and transcriptome of the human fungal pathogen Blastomyces and close relative Emmonsia.</title>
        <authorList>
            <person name="Munoz J.F."/>
            <person name="Gauthier G.M."/>
            <person name="Desjardins C.A."/>
            <person name="Gallo J.E."/>
            <person name="Holder J."/>
            <person name="Sullivan T.D."/>
            <person name="Marty A.J."/>
            <person name="Carmen J.C."/>
            <person name="Chen Z."/>
            <person name="Ding L."/>
            <person name="Gujja S."/>
            <person name="Magrini V."/>
            <person name="Misas E."/>
            <person name="Mitreva M."/>
            <person name="Priest M."/>
            <person name="Saif S."/>
            <person name="Whiston E.A."/>
            <person name="Young S."/>
            <person name="Zeng Q."/>
            <person name="Goldman W.E."/>
            <person name="Mardis E.R."/>
            <person name="Taylor J.W."/>
            <person name="McEwen J.G."/>
            <person name="Clay O.K."/>
            <person name="Klein B.S."/>
            <person name="Cuomo C.A."/>
        </authorList>
    </citation>
    <scope>NUCLEOTIDE SEQUENCE [LARGE SCALE GENOMIC DNA]</scope>
    <source>
        <strain evidence="4">ER-3 / ATCC MYA-2586</strain>
    </source>
</reference>
<dbReference type="PANTHER" id="PTHR13357">
    <property type="entry name" value="SH3 ADAPTER PROTEIN SPIN90 NCK INTERACTING PROTEIN WITH SH3 DOMAIN"/>
    <property type="match status" value="1"/>
</dbReference>
<dbReference type="Pfam" id="PF09431">
    <property type="entry name" value="SPIN90_LRD"/>
    <property type="match status" value="1"/>
</dbReference>
<evidence type="ECO:0000256" key="1">
    <source>
        <dbReference type="SAM" id="MobiDB-lite"/>
    </source>
</evidence>
<dbReference type="InterPro" id="IPR030125">
    <property type="entry name" value="SPIN90/Ldb17"/>
</dbReference>
<feature type="compositionally biased region" description="Polar residues" evidence="1">
    <location>
        <begin position="659"/>
        <end position="673"/>
    </location>
</feature>
<sequence>MELEAPHNTLEGANALWDEFDAIFHMPCDTHAAIDNVLRAYLELTTKYKGVFCGSFVLYSSQEGRFLVHFKRKVAKDTLVSSENEISHCLERLLASELFVANADYIRRQIIYSLLQDDAPDILYVTVSFLLFDGRQNEHTFEMMNKEGAFVRLLELIQSQERLDGDGAAGLHRLLMNLMYEMCRIQRIKIGDLVLVDDDFVKHLFEIIEELSGDIDDPYHYPVIRVLLVLNEQFMVSAHDPLPERSSSAPLTNKVIKVLSMFGSTFKTFGENIILLLNRETETSLQLLTLKLLYLLFTTPPTYEYFYTNDLRVLVDILIRNLLDLPEEAAALRHTYLRVLYPLLAHTQLRYPPHYKREELRKLLGILVRGEFSFDSEECERILHFDDVDETTKRLVLRCGQVDWLAEHEVPEQKPKPESIAEASMGKYIEETGSPTTTSSTSPEPSSPHRLSRCRSSRVKSSPITLKPAKELGMNLEIARSSEASVVEVAAHKEKPGVMVPSRNAAPKAPPAPPPPKQKPQPPKARRWRGRREQQEGDESSGQKTADGAQLAALGRNSPDSRKSSGSSGSAPPPTTPTDSVRTSGDMSSTRTAADELLVPTIVVPKARTPNPPTTSHAPALPPPRRSSHSVPPKCHGSPHSIPHRHRQPPPPPLHHNPYNSEKLNPAFQSPCSTHLPPSPVSPATSPSNGHITPSQKPEPPKTRRWRGKSSQQIVDGKPPGDAAPTTGNTIAHNNDNIDSTEKCNGLRSDHERRAVAASLLETTATCAHDTTGGAESVNRIEDGVGRLKVGQGG</sequence>
<organism evidence="3 4">
    <name type="scientific">Ajellomyces dermatitidis (strain ER-3 / ATCC MYA-2586)</name>
    <name type="common">Blastomyces dermatitidis</name>
    <dbReference type="NCBI Taxonomy" id="559297"/>
    <lineage>
        <taxon>Eukaryota</taxon>
        <taxon>Fungi</taxon>
        <taxon>Dikarya</taxon>
        <taxon>Ascomycota</taxon>
        <taxon>Pezizomycotina</taxon>
        <taxon>Eurotiomycetes</taxon>
        <taxon>Eurotiomycetidae</taxon>
        <taxon>Onygenales</taxon>
        <taxon>Ajellomycetaceae</taxon>
        <taxon>Blastomyces</taxon>
    </lineage>
</organism>
<dbReference type="Proteomes" id="UP000002039">
    <property type="component" value="Unassembled WGS sequence"/>
</dbReference>
<keyword evidence="4" id="KW-1185">Reference proteome</keyword>
<dbReference type="RefSeq" id="XP_045282508.1">
    <property type="nucleotide sequence ID" value="XM_045424107.1"/>
</dbReference>
<dbReference type="InterPro" id="IPR018556">
    <property type="entry name" value="SPIN90/Ldb17_LRD"/>
</dbReference>
<feature type="region of interest" description="Disordered" evidence="1">
    <location>
        <begin position="430"/>
        <end position="466"/>
    </location>
</feature>
<feature type="compositionally biased region" description="Pro residues" evidence="1">
    <location>
        <begin position="508"/>
        <end position="523"/>
    </location>
</feature>
<dbReference type="EMBL" id="EQ999983">
    <property type="protein sequence ID" value="OAT02781.1"/>
    <property type="molecule type" value="Genomic_DNA"/>
</dbReference>
<feature type="region of interest" description="Disordered" evidence="1">
    <location>
        <begin position="495"/>
        <end position="745"/>
    </location>
</feature>
<evidence type="ECO:0000313" key="4">
    <source>
        <dbReference type="Proteomes" id="UP000002039"/>
    </source>
</evidence>
<dbReference type="PANTHER" id="PTHR13357:SF1">
    <property type="entry name" value="NCK-INTERACTING PROTEIN WITH SH3 DOMAIN"/>
    <property type="match status" value="1"/>
</dbReference>
<dbReference type="GeneID" id="69029909"/>
<gene>
    <name evidence="3" type="ORF">BDCG_08327</name>
</gene>
<feature type="compositionally biased region" description="Polar residues" evidence="1">
    <location>
        <begin position="726"/>
        <end position="738"/>
    </location>
</feature>
<evidence type="ECO:0000259" key="2">
    <source>
        <dbReference type="Pfam" id="PF09431"/>
    </source>
</evidence>
<feature type="compositionally biased region" description="Polar residues" evidence="1">
    <location>
        <begin position="581"/>
        <end position="592"/>
    </location>
</feature>